<comment type="caution">
    <text evidence="2">The sequence shown here is derived from an EMBL/GenBank/DDBJ whole genome shotgun (WGS) entry which is preliminary data.</text>
</comment>
<evidence type="ECO:0000313" key="2">
    <source>
        <dbReference type="EMBL" id="MFL9466894.1"/>
    </source>
</evidence>
<dbReference type="Pfam" id="PF25583">
    <property type="entry name" value="WCX"/>
    <property type="match status" value="1"/>
</dbReference>
<dbReference type="EMBL" id="JBFQGM010000030">
    <property type="protein sequence ID" value="MFL9466894.1"/>
    <property type="molecule type" value="Genomic_DNA"/>
</dbReference>
<reference evidence="2 3" key="1">
    <citation type="submission" date="2024-07" db="EMBL/GenBank/DDBJ databases">
        <authorList>
            <person name="Tripathy S."/>
        </authorList>
    </citation>
    <scope>NUCLEOTIDE SEQUENCE [LARGE SCALE GENOMIC DNA]</scope>
    <source>
        <strain evidence="2 3">VB-61278_2</strain>
    </source>
</reference>
<organism evidence="2 3">
    <name type="scientific">Scytonema tolypothrichoides VB-61278_2</name>
    <dbReference type="NCBI Taxonomy" id="3232314"/>
    <lineage>
        <taxon>Bacteria</taxon>
        <taxon>Bacillati</taxon>
        <taxon>Cyanobacteriota</taxon>
        <taxon>Cyanophyceae</taxon>
        <taxon>Nostocales</taxon>
        <taxon>Scytonemataceae</taxon>
        <taxon>Scytonema</taxon>
    </lineage>
</organism>
<keyword evidence="3" id="KW-1185">Reference proteome</keyword>
<proteinExistence type="predicted"/>
<evidence type="ECO:0000259" key="1">
    <source>
        <dbReference type="Pfam" id="PF25583"/>
    </source>
</evidence>
<evidence type="ECO:0000313" key="3">
    <source>
        <dbReference type="Proteomes" id="UP001628874"/>
    </source>
</evidence>
<dbReference type="InterPro" id="IPR057727">
    <property type="entry name" value="WCX_dom"/>
</dbReference>
<dbReference type="Proteomes" id="UP001628874">
    <property type="component" value="Unassembled WGS sequence"/>
</dbReference>
<feature type="domain" description="WCX" evidence="1">
    <location>
        <begin position="22"/>
        <end position="93"/>
    </location>
</feature>
<sequence length="108" mass="12885">MQYSGFHLFERRGTIDCGVLKVRYRTSGQLANYKPRRKDEVIVCSDPEGKFRDIEATIDYWFWFRQRLLKYGESVQIISPQKLADEIKKEYQKIWEKLSAVESSRNQS</sequence>
<accession>A0ABW8X0K0</accession>
<protein>
    <submittedName>
        <fullName evidence="2">WYL domain-containing protein</fullName>
    </submittedName>
</protein>
<gene>
    <name evidence="2" type="ORF">AB0759_40620</name>
</gene>
<dbReference type="RefSeq" id="WP_038109677.1">
    <property type="nucleotide sequence ID" value="NZ_JBFQGM010000030.1"/>
</dbReference>
<name>A0ABW8X0K0_9CYAN</name>